<evidence type="ECO:0000256" key="1">
    <source>
        <dbReference type="PROSITE-ProRule" id="PRU00169"/>
    </source>
</evidence>
<dbReference type="PROSITE" id="PS50110">
    <property type="entry name" value="RESPONSE_REGULATORY"/>
    <property type="match status" value="1"/>
</dbReference>
<reference evidence="4" key="1">
    <citation type="journal article" date="2019" name="Int. J. Syst. Evol. Microbiol.">
        <title>The Global Catalogue of Microorganisms (GCM) 10K type strain sequencing project: providing services to taxonomists for standard genome sequencing and annotation.</title>
        <authorList>
            <consortium name="The Broad Institute Genomics Platform"/>
            <consortium name="The Broad Institute Genome Sequencing Center for Infectious Disease"/>
            <person name="Wu L."/>
            <person name="Ma J."/>
        </authorList>
    </citation>
    <scope>NUCLEOTIDE SEQUENCE [LARGE SCALE GENOMIC DNA]</scope>
    <source>
        <strain evidence="4">KCTC 23984</strain>
    </source>
</reference>
<dbReference type="InterPro" id="IPR052893">
    <property type="entry name" value="TCS_response_regulator"/>
</dbReference>
<dbReference type="EMBL" id="JBHUOX010000052">
    <property type="protein sequence ID" value="MFD3003914.1"/>
    <property type="molecule type" value="Genomic_DNA"/>
</dbReference>
<sequence length="132" mass="14370">MANLGKVLLVDDDEASSFLGVRLLRRMKAAEEIALAGNGHDALILLKKTAYNLVLLDLNMPVMNGLELLEALKQLQESKGIAIPIIVVLTSSASAEDRETAESYSTVKGYLSRPITEDKVNYLIRLVTEGAK</sequence>
<dbReference type="Pfam" id="PF00072">
    <property type="entry name" value="Response_reg"/>
    <property type="match status" value="1"/>
</dbReference>
<feature type="modified residue" description="4-aspartylphosphate" evidence="1">
    <location>
        <position position="57"/>
    </location>
</feature>
<keyword evidence="1" id="KW-0597">Phosphoprotein</keyword>
<dbReference type="PANTHER" id="PTHR44520:SF2">
    <property type="entry name" value="RESPONSE REGULATOR RCP1"/>
    <property type="match status" value="1"/>
</dbReference>
<gene>
    <name evidence="3" type="ORF">ACFS7Z_26395</name>
</gene>
<dbReference type="Gene3D" id="3.40.50.2300">
    <property type="match status" value="1"/>
</dbReference>
<dbReference type="SMART" id="SM00448">
    <property type="entry name" value="REC"/>
    <property type="match status" value="1"/>
</dbReference>
<dbReference type="InterPro" id="IPR011006">
    <property type="entry name" value="CheY-like_superfamily"/>
</dbReference>
<dbReference type="InterPro" id="IPR001789">
    <property type="entry name" value="Sig_transdc_resp-reg_receiver"/>
</dbReference>
<proteinExistence type="predicted"/>
<feature type="domain" description="Response regulatory" evidence="2">
    <location>
        <begin position="6"/>
        <end position="128"/>
    </location>
</feature>
<dbReference type="PANTHER" id="PTHR44520">
    <property type="entry name" value="RESPONSE REGULATOR RCP1-RELATED"/>
    <property type="match status" value="1"/>
</dbReference>
<evidence type="ECO:0000313" key="3">
    <source>
        <dbReference type="EMBL" id="MFD3003914.1"/>
    </source>
</evidence>
<accession>A0ABW6C1I0</accession>
<evidence type="ECO:0000259" key="2">
    <source>
        <dbReference type="PROSITE" id="PS50110"/>
    </source>
</evidence>
<keyword evidence="4" id="KW-1185">Reference proteome</keyword>
<comment type="caution">
    <text evidence="3">The sequence shown here is derived from an EMBL/GenBank/DDBJ whole genome shotgun (WGS) entry which is preliminary data.</text>
</comment>
<evidence type="ECO:0000313" key="4">
    <source>
        <dbReference type="Proteomes" id="UP001597641"/>
    </source>
</evidence>
<dbReference type="RefSeq" id="WP_377492226.1">
    <property type="nucleotide sequence ID" value="NZ_JBHUOX010000052.1"/>
</dbReference>
<name>A0ABW6C1I0_9BACT</name>
<dbReference type="Proteomes" id="UP001597641">
    <property type="component" value="Unassembled WGS sequence"/>
</dbReference>
<dbReference type="SUPFAM" id="SSF52172">
    <property type="entry name" value="CheY-like"/>
    <property type="match status" value="1"/>
</dbReference>
<organism evidence="3 4">
    <name type="scientific">Pontibacter toksunensis</name>
    <dbReference type="NCBI Taxonomy" id="1332631"/>
    <lineage>
        <taxon>Bacteria</taxon>
        <taxon>Pseudomonadati</taxon>
        <taxon>Bacteroidota</taxon>
        <taxon>Cytophagia</taxon>
        <taxon>Cytophagales</taxon>
        <taxon>Hymenobacteraceae</taxon>
        <taxon>Pontibacter</taxon>
    </lineage>
</organism>
<dbReference type="CDD" id="cd17546">
    <property type="entry name" value="REC_hyHK_CKI1_RcsC-like"/>
    <property type="match status" value="1"/>
</dbReference>
<protein>
    <submittedName>
        <fullName evidence="3">Response regulator</fullName>
    </submittedName>
</protein>